<dbReference type="CDD" id="cd09823">
    <property type="entry name" value="peroxinectin_like"/>
    <property type="match status" value="1"/>
</dbReference>
<dbReference type="EMBL" id="LIAE01007263">
    <property type="protein sequence ID" value="PAV80481.1"/>
    <property type="molecule type" value="Genomic_DNA"/>
</dbReference>
<keyword evidence="1" id="KW-0575">Peroxidase</keyword>
<dbReference type="PRINTS" id="PR00457">
    <property type="entry name" value="ANPEROXIDASE"/>
</dbReference>
<keyword evidence="3" id="KW-0472">Membrane</keyword>
<reference evidence="4 5" key="1">
    <citation type="journal article" date="2017" name="Curr. Biol.">
        <title>Genome architecture and evolution of a unichromosomal asexual nematode.</title>
        <authorList>
            <person name="Fradin H."/>
            <person name="Zegar C."/>
            <person name="Gutwein M."/>
            <person name="Lucas J."/>
            <person name="Kovtun M."/>
            <person name="Corcoran D."/>
            <person name="Baugh L.R."/>
            <person name="Kiontke K."/>
            <person name="Gunsalus K."/>
            <person name="Fitch D.H."/>
            <person name="Piano F."/>
        </authorList>
    </citation>
    <scope>NUCLEOTIDE SEQUENCE [LARGE SCALE GENOMIC DNA]</scope>
    <source>
        <strain evidence="4">PF1309</strain>
    </source>
</reference>
<keyword evidence="3" id="KW-0812">Transmembrane</keyword>
<dbReference type="GO" id="GO:0006979">
    <property type="term" value="P:response to oxidative stress"/>
    <property type="evidence" value="ECO:0007669"/>
    <property type="project" value="InterPro"/>
</dbReference>
<dbReference type="PROSITE" id="PS50292">
    <property type="entry name" value="PEROXIDASE_3"/>
    <property type="match status" value="2"/>
</dbReference>
<feature type="transmembrane region" description="Helical" evidence="3">
    <location>
        <begin position="787"/>
        <end position="807"/>
    </location>
</feature>
<comment type="caution">
    <text evidence="4">The sequence shown here is derived from an EMBL/GenBank/DDBJ whole genome shotgun (WGS) entry which is preliminary data.</text>
</comment>
<dbReference type="AlphaFoldDB" id="A0A2A2L2J1"/>
<accession>A0A2A2L2J1</accession>
<keyword evidence="1" id="KW-0560">Oxidoreductase</keyword>
<dbReference type="InterPro" id="IPR010255">
    <property type="entry name" value="Haem_peroxidase_sf"/>
</dbReference>
<organism evidence="4 5">
    <name type="scientific">Diploscapter pachys</name>
    <dbReference type="NCBI Taxonomy" id="2018661"/>
    <lineage>
        <taxon>Eukaryota</taxon>
        <taxon>Metazoa</taxon>
        <taxon>Ecdysozoa</taxon>
        <taxon>Nematoda</taxon>
        <taxon>Chromadorea</taxon>
        <taxon>Rhabditida</taxon>
        <taxon>Rhabditina</taxon>
        <taxon>Rhabditomorpha</taxon>
        <taxon>Rhabditoidea</taxon>
        <taxon>Rhabditidae</taxon>
        <taxon>Diploscapter</taxon>
    </lineage>
</organism>
<dbReference type="SUPFAM" id="SSF48113">
    <property type="entry name" value="Heme-dependent peroxidases"/>
    <property type="match status" value="2"/>
</dbReference>
<evidence type="ECO:0000256" key="2">
    <source>
        <dbReference type="PIRSR" id="PIRSR619791-2"/>
    </source>
</evidence>
<dbReference type="InterPro" id="IPR019791">
    <property type="entry name" value="Haem_peroxidase_animal"/>
</dbReference>
<dbReference type="GO" id="GO:0046872">
    <property type="term" value="F:metal ion binding"/>
    <property type="evidence" value="ECO:0007669"/>
    <property type="project" value="UniProtKB-KW"/>
</dbReference>
<dbReference type="GO" id="GO:0004601">
    <property type="term" value="F:peroxidase activity"/>
    <property type="evidence" value="ECO:0007669"/>
    <property type="project" value="UniProtKB-KW"/>
</dbReference>
<dbReference type="InterPro" id="IPR037120">
    <property type="entry name" value="Haem_peroxidase_sf_animal"/>
</dbReference>
<dbReference type="OrthoDB" id="823504at2759"/>
<keyword evidence="5" id="KW-1185">Reference proteome</keyword>
<keyword evidence="3" id="KW-1133">Transmembrane helix</keyword>
<dbReference type="Pfam" id="PF03098">
    <property type="entry name" value="An_peroxidase"/>
    <property type="match status" value="3"/>
</dbReference>
<dbReference type="PANTHER" id="PTHR11475">
    <property type="entry name" value="OXIDASE/PEROXIDASE"/>
    <property type="match status" value="1"/>
</dbReference>
<evidence type="ECO:0000256" key="1">
    <source>
        <dbReference type="ARBA" id="ARBA00022559"/>
    </source>
</evidence>
<evidence type="ECO:0000313" key="4">
    <source>
        <dbReference type="EMBL" id="PAV80481.1"/>
    </source>
</evidence>
<keyword evidence="2" id="KW-0349">Heme</keyword>
<dbReference type="Proteomes" id="UP000218231">
    <property type="component" value="Unassembled WGS sequence"/>
</dbReference>
<evidence type="ECO:0000313" key="5">
    <source>
        <dbReference type="Proteomes" id="UP000218231"/>
    </source>
</evidence>
<protein>
    <submittedName>
        <fullName evidence="4">Uncharacterized protein</fullName>
    </submittedName>
</protein>
<dbReference type="GO" id="GO:0020037">
    <property type="term" value="F:heme binding"/>
    <property type="evidence" value="ECO:0007669"/>
    <property type="project" value="InterPro"/>
</dbReference>
<dbReference type="PANTHER" id="PTHR11475:SF131">
    <property type="entry name" value="PEROXIDASE"/>
    <property type="match status" value="1"/>
</dbReference>
<keyword evidence="2" id="KW-0479">Metal-binding</keyword>
<dbReference type="Gene3D" id="1.10.640.10">
    <property type="entry name" value="Haem peroxidase domain superfamily, animal type"/>
    <property type="match status" value="2"/>
</dbReference>
<dbReference type="STRING" id="2018661.A0A2A2L2J1"/>
<evidence type="ECO:0000256" key="3">
    <source>
        <dbReference type="SAM" id="Phobius"/>
    </source>
</evidence>
<name>A0A2A2L2J1_9BILA</name>
<gene>
    <name evidence="4" type="ORF">WR25_26228</name>
</gene>
<sequence length="856" mass="98309">MHEKLHRINLTPLNTALYTIWMRQHNNIARSLKKINAGWNDDRLFEESRRIVIAQIQHITYNEFIPALIGKSQLKSRGLVLRNTGYDSSYDMIYENPSLVQSSRKFQALIDFLASSPILSPGLHIQQNVNNLFSDKNHNLTIFEYVIQLSRYNRIPSYGKWREYCNLPQIIAFQDTSHFRSDVNIETLSSFYESPNDMDLLIGLLAESPEIGSLYGPTLGIEQYRRLEEAEGRKQRENNLVDDHSGALVAHSRLLAPKSESLQLNRRASILREATSIILNENRKDLPNDLSIETLKELLPTIEVDSVIGNFTPYLGWNPLPVDECLKRRLPCDHTSPYRSYSGWCNNLKFPHYGNSFNPMRRLMPPSYDDGFDKARSKFNKEALPQGQQERDCRSHLRSAHMKCFMAGDERSNEQPGLTVLHNILLREHNRIAAELQRLNPYWTDEKIFQTTRRIHIAQLQHIVFAEFLPIILGYETMRKYELIPKTIGYFEGYDENCDASVSQEMATSAFRFGHTLIRPDFPRMDKSMKIINDSLLLKNHFSDPSPLYENENGHLETLLMGLLGSHSMEFDRHITDAVRNHLFAKPGGPFTGIDLPAVNIQRGRDHGVAPYNQYRELCGLRKAKNFDDLRGSMESSAIEALKTVYTHVDDIDLFTGMMSEKPIQGALVGPTIACVIGEQMQRLKKCDRFYYENNKEFTRFTQDQLAEIRKVSLSSVICKNSEYSKHIQPNAFILPDEFRTLGDLVDASKRPPPSAHSDGVHARAHFISTLLRILGHFCWIRYLDIWLGRFVFFLLLFLPFFPFGLLMSLRCDMTDFESEVTVDRDDGGGALPVICESACGLFEFIDSAITNIFIN</sequence>
<feature type="binding site" description="axial binding residue" evidence="2">
    <location>
        <position position="515"/>
    </location>
    <ligand>
        <name>heme b</name>
        <dbReference type="ChEBI" id="CHEBI:60344"/>
    </ligand>
    <ligandPart>
        <name>Fe</name>
        <dbReference type="ChEBI" id="CHEBI:18248"/>
    </ligandPart>
</feature>
<keyword evidence="2" id="KW-0408">Iron</keyword>
<proteinExistence type="predicted"/>